<dbReference type="InterPro" id="IPR023214">
    <property type="entry name" value="HAD_sf"/>
</dbReference>
<accession>A0A0E3JNW1</accession>
<organism evidence="1 2">
    <name type="scientific">Clostridium scatologenes</name>
    <dbReference type="NCBI Taxonomy" id="1548"/>
    <lineage>
        <taxon>Bacteria</taxon>
        <taxon>Bacillati</taxon>
        <taxon>Bacillota</taxon>
        <taxon>Clostridia</taxon>
        <taxon>Eubacteriales</taxon>
        <taxon>Clostridiaceae</taxon>
        <taxon>Clostridium</taxon>
    </lineage>
</organism>
<dbReference type="Gene3D" id="3.40.50.1000">
    <property type="entry name" value="HAD superfamily/HAD-like"/>
    <property type="match status" value="1"/>
</dbReference>
<proteinExistence type="predicted"/>
<dbReference type="PANTHER" id="PTHR10000:SF8">
    <property type="entry name" value="HAD SUPERFAMILY HYDROLASE-LIKE, TYPE 3"/>
    <property type="match status" value="1"/>
</dbReference>
<keyword evidence="2" id="KW-1185">Reference proteome</keyword>
<dbReference type="InterPro" id="IPR006379">
    <property type="entry name" value="HAD-SF_hydro_IIB"/>
</dbReference>
<reference evidence="1 2" key="1">
    <citation type="journal article" date="2015" name="J. Biotechnol.">
        <title>Complete genome sequence of a malodorant-producing acetogen, Clostridium scatologenes ATCC 25775(T).</title>
        <authorList>
            <person name="Zhu Z."/>
            <person name="Guo T."/>
            <person name="Zheng H."/>
            <person name="Song T."/>
            <person name="Ouyang P."/>
            <person name="Xie J."/>
        </authorList>
    </citation>
    <scope>NUCLEOTIDE SEQUENCE [LARGE SCALE GENOMIC DNA]</scope>
    <source>
        <strain evidence="1 2">ATCC 25775</strain>
    </source>
</reference>
<protein>
    <submittedName>
        <fullName evidence="1">Cof-like hydrolase</fullName>
    </submittedName>
</protein>
<dbReference type="HOGENOM" id="CLU_044146_5_1_9"/>
<name>A0A0E3JNW1_CLOSL</name>
<dbReference type="GO" id="GO:0005829">
    <property type="term" value="C:cytosol"/>
    <property type="evidence" value="ECO:0007669"/>
    <property type="project" value="TreeGrafter"/>
</dbReference>
<sequence length="264" mass="30138">MIKLIASDMDGTLVNDEGKINEKVFGLINHLQEKNIRFAAASGRFYSQLSRNFKRIKTSMIFISHNGALVKYNNKGETLYSSCISPEDIEHVATLKRDFGEELFLGAAEDAYIVDPSEIILEEFKFVEVPWVIVKAFKEVKCPIYRMTYYIKNGVKQETVEYLKNNLNESLEFVVSGDKWIDIINKGTSKGKAIKILQEKFGIDENNTMVFGDYYNDLSMFKAAYYSYAMENAPEDVKEHANFIAENNNNNGVYNVINKYAASI</sequence>
<dbReference type="GO" id="GO:0000287">
    <property type="term" value="F:magnesium ion binding"/>
    <property type="evidence" value="ECO:0007669"/>
    <property type="project" value="TreeGrafter"/>
</dbReference>
<dbReference type="Proteomes" id="UP000033115">
    <property type="component" value="Chromosome"/>
</dbReference>
<keyword evidence="1" id="KW-0378">Hydrolase</keyword>
<dbReference type="SFLD" id="SFLDG01140">
    <property type="entry name" value="C2.B:_Phosphomannomutase_and_P"/>
    <property type="match status" value="1"/>
</dbReference>
<dbReference type="RefSeq" id="WP_029161688.1">
    <property type="nucleotide sequence ID" value="NZ_CP009933.1"/>
</dbReference>
<dbReference type="Pfam" id="PF08282">
    <property type="entry name" value="Hydrolase_3"/>
    <property type="match status" value="1"/>
</dbReference>
<dbReference type="CDD" id="cd07518">
    <property type="entry name" value="HAD_YbiV-Like"/>
    <property type="match status" value="1"/>
</dbReference>
<evidence type="ECO:0000313" key="2">
    <source>
        <dbReference type="Proteomes" id="UP000033115"/>
    </source>
</evidence>
<evidence type="ECO:0000313" key="1">
    <source>
        <dbReference type="EMBL" id="AKA69710.1"/>
    </source>
</evidence>
<dbReference type="NCBIfam" id="TIGR01484">
    <property type="entry name" value="HAD-SF-IIB"/>
    <property type="match status" value="1"/>
</dbReference>
<dbReference type="SUPFAM" id="SSF56784">
    <property type="entry name" value="HAD-like"/>
    <property type="match status" value="1"/>
</dbReference>
<dbReference type="PROSITE" id="PS01228">
    <property type="entry name" value="COF_1"/>
    <property type="match status" value="1"/>
</dbReference>
<dbReference type="Gene3D" id="3.30.1240.10">
    <property type="match status" value="1"/>
</dbReference>
<dbReference type="PANTHER" id="PTHR10000">
    <property type="entry name" value="PHOSPHOSERINE PHOSPHATASE"/>
    <property type="match status" value="1"/>
</dbReference>
<dbReference type="NCBIfam" id="TIGR00099">
    <property type="entry name" value="Cof-subfamily"/>
    <property type="match status" value="1"/>
</dbReference>
<dbReference type="SFLD" id="SFLDG01144">
    <property type="entry name" value="C2.B.4:_PGP_Like"/>
    <property type="match status" value="1"/>
</dbReference>
<dbReference type="KEGG" id="csq:CSCA_2585"/>
<dbReference type="AlphaFoldDB" id="A0A0E3JNW1"/>
<dbReference type="GO" id="GO:0016791">
    <property type="term" value="F:phosphatase activity"/>
    <property type="evidence" value="ECO:0007669"/>
    <property type="project" value="UniProtKB-ARBA"/>
</dbReference>
<dbReference type="InterPro" id="IPR000150">
    <property type="entry name" value="Cof"/>
</dbReference>
<dbReference type="EMBL" id="CP009933">
    <property type="protein sequence ID" value="AKA69710.1"/>
    <property type="molecule type" value="Genomic_DNA"/>
</dbReference>
<dbReference type="STRING" id="1548.CSCA_2585"/>
<dbReference type="InterPro" id="IPR036412">
    <property type="entry name" value="HAD-like_sf"/>
</dbReference>
<dbReference type="SFLD" id="SFLDS00003">
    <property type="entry name" value="Haloacid_Dehalogenase"/>
    <property type="match status" value="1"/>
</dbReference>
<gene>
    <name evidence="1" type="ORF">CSCA_2585</name>
</gene>